<name>A0A3D8VEM3_9GAMM</name>
<gene>
    <name evidence="1" type="ORF">DX912_09595</name>
</gene>
<reference evidence="1 2" key="1">
    <citation type="submission" date="2018-08" db="EMBL/GenBank/DDBJ databases">
        <title>Lysobacter soli KCTC 22011, whole genome shotgun sequence.</title>
        <authorList>
            <person name="Zhang X."/>
            <person name="Feng G."/>
            <person name="Zhu H."/>
        </authorList>
    </citation>
    <scope>NUCLEOTIDE SEQUENCE [LARGE SCALE GENOMIC DNA]</scope>
    <source>
        <strain evidence="1 2">KCTC 22011</strain>
    </source>
</reference>
<comment type="caution">
    <text evidence="1">The sequence shown here is derived from an EMBL/GenBank/DDBJ whole genome shotgun (WGS) entry which is preliminary data.</text>
</comment>
<sequence length="159" mass="17749">MRGRKMIQGRSRLFVVGGVACVILLAVAARPVANFAGVCVPQMRRLDRDEQLQHVYEYLKARNLQTARGVDGQIVEKVNNGFGYASYADFARANPECCTFSLKGPANLEIAPMRRLTGARRSFVRVEYRANWDGSNLSSQMKTRHLLISNCGEVDEITP</sequence>
<evidence type="ECO:0000313" key="2">
    <source>
        <dbReference type="Proteomes" id="UP000256829"/>
    </source>
</evidence>
<keyword evidence="2" id="KW-1185">Reference proteome</keyword>
<accession>A0A3D8VEM3</accession>
<protein>
    <submittedName>
        <fullName evidence="1">Uncharacterized protein</fullName>
    </submittedName>
</protein>
<proteinExistence type="predicted"/>
<dbReference type="Proteomes" id="UP000256829">
    <property type="component" value="Unassembled WGS sequence"/>
</dbReference>
<organism evidence="1 2">
    <name type="scientific">Lysobacter soli</name>
    <dbReference type="NCBI Taxonomy" id="453783"/>
    <lineage>
        <taxon>Bacteria</taxon>
        <taxon>Pseudomonadati</taxon>
        <taxon>Pseudomonadota</taxon>
        <taxon>Gammaproteobacteria</taxon>
        <taxon>Lysobacterales</taxon>
        <taxon>Lysobacteraceae</taxon>
        <taxon>Lysobacter</taxon>
    </lineage>
</organism>
<dbReference type="EMBL" id="QTJR01000005">
    <property type="protein sequence ID" value="RDY67511.1"/>
    <property type="molecule type" value="Genomic_DNA"/>
</dbReference>
<dbReference type="AlphaFoldDB" id="A0A3D8VEM3"/>
<evidence type="ECO:0000313" key="1">
    <source>
        <dbReference type="EMBL" id="RDY67511.1"/>
    </source>
</evidence>